<dbReference type="AlphaFoldDB" id="A0A5C5WM58"/>
<reference evidence="1 2" key="1">
    <citation type="submission" date="2019-02" db="EMBL/GenBank/DDBJ databases">
        <title>Deep-cultivation of Planctomycetes and their phenomic and genomic characterization uncovers novel biology.</title>
        <authorList>
            <person name="Wiegand S."/>
            <person name="Jogler M."/>
            <person name="Boedeker C."/>
            <person name="Pinto D."/>
            <person name="Vollmers J."/>
            <person name="Rivas-Marin E."/>
            <person name="Kohn T."/>
            <person name="Peeters S.H."/>
            <person name="Heuer A."/>
            <person name="Rast P."/>
            <person name="Oberbeckmann S."/>
            <person name="Bunk B."/>
            <person name="Jeske O."/>
            <person name="Meyerdierks A."/>
            <person name="Storesund J.E."/>
            <person name="Kallscheuer N."/>
            <person name="Luecker S."/>
            <person name="Lage O.M."/>
            <person name="Pohl T."/>
            <person name="Merkel B.J."/>
            <person name="Hornburger P."/>
            <person name="Mueller R.-W."/>
            <person name="Bruemmer F."/>
            <person name="Labrenz M."/>
            <person name="Spormann A.M."/>
            <person name="Op Den Camp H."/>
            <person name="Overmann J."/>
            <person name="Amann R."/>
            <person name="Jetten M.S.M."/>
            <person name="Mascher T."/>
            <person name="Medema M.H."/>
            <person name="Devos D.P."/>
            <person name="Kaster A.-K."/>
            <person name="Ovreas L."/>
            <person name="Rohde M."/>
            <person name="Galperin M.Y."/>
            <person name="Jogler C."/>
        </authorList>
    </citation>
    <scope>NUCLEOTIDE SEQUENCE [LARGE SCALE GENOMIC DNA]</scope>
    <source>
        <strain evidence="1 2">Pla22</strain>
    </source>
</reference>
<name>A0A5C5WM58_9BACT</name>
<keyword evidence="2" id="KW-1185">Reference proteome</keyword>
<dbReference type="EMBL" id="SJPI01000002">
    <property type="protein sequence ID" value="TWT50872.1"/>
    <property type="molecule type" value="Genomic_DNA"/>
</dbReference>
<dbReference type="Proteomes" id="UP000316598">
    <property type="component" value="Unassembled WGS sequence"/>
</dbReference>
<evidence type="ECO:0000313" key="1">
    <source>
        <dbReference type="EMBL" id="TWT50872.1"/>
    </source>
</evidence>
<organism evidence="1 2">
    <name type="scientific">Rubripirellula amarantea</name>
    <dbReference type="NCBI Taxonomy" id="2527999"/>
    <lineage>
        <taxon>Bacteria</taxon>
        <taxon>Pseudomonadati</taxon>
        <taxon>Planctomycetota</taxon>
        <taxon>Planctomycetia</taxon>
        <taxon>Pirellulales</taxon>
        <taxon>Pirellulaceae</taxon>
        <taxon>Rubripirellula</taxon>
    </lineage>
</organism>
<gene>
    <name evidence="1" type="ORF">Pla22_36150</name>
</gene>
<comment type="caution">
    <text evidence="1">The sequence shown here is derived from an EMBL/GenBank/DDBJ whole genome shotgun (WGS) entry which is preliminary data.</text>
</comment>
<proteinExistence type="predicted"/>
<sequence length="84" mass="9251">MWDDALVQGEYYIPFDTAITLYLTNHGSASGQQAMFESLSSYFYKASRLPIQTTPTNELLPKASSVNCLIGFLSGHSTAANIWV</sequence>
<accession>A0A5C5WM58</accession>
<evidence type="ECO:0000313" key="2">
    <source>
        <dbReference type="Proteomes" id="UP000316598"/>
    </source>
</evidence>
<protein>
    <submittedName>
        <fullName evidence="1">Uncharacterized protein</fullName>
    </submittedName>
</protein>